<dbReference type="Proteomes" id="UP000614469">
    <property type="component" value="Unassembled WGS sequence"/>
</dbReference>
<dbReference type="InterPro" id="IPR011701">
    <property type="entry name" value="MFS"/>
</dbReference>
<comment type="subcellular location">
    <subcellularLocation>
        <location evidence="1">Cell membrane</location>
        <topology evidence="1">Multi-pass membrane protein</topology>
    </subcellularLocation>
</comment>
<evidence type="ECO:0000256" key="1">
    <source>
        <dbReference type="ARBA" id="ARBA00004651"/>
    </source>
</evidence>
<proteinExistence type="predicted"/>
<evidence type="ECO:0000256" key="2">
    <source>
        <dbReference type="ARBA" id="ARBA00022475"/>
    </source>
</evidence>
<keyword evidence="3 6" id="KW-0812">Transmembrane</keyword>
<dbReference type="GO" id="GO:0022857">
    <property type="term" value="F:transmembrane transporter activity"/>
    <property type="evidence" value="ECO:0007669"/>
    <property type="project" value="InterPro"/>
</dbReference>
<keyword evidence="4 6" id="KW-1133">Transmembrane helix</keyword>
<sequence>MNLFLFTFTRTIFNTAYRMAYPFLGVFARALGVDIETMSLALTVRSIGGGITPFVAPLADSRGRKFGMLLGVGLFTLSMALVVFWPTFPVLFLSMLFAAIGKYVFDPAMQAFLSDRISYEKRGRVIAITELGWSLSFVLGVPLMGFLIARDGWMAPFPLLTLLGLLTFFLVVWQIPKDETPVGTAATVRMNFRNVLSYAPALAGLSVGLWMTVANEVVNLIFGVWLEDSFGLQIAALGASAAVIGVSELGGEGLVAIFSDKLGKERAVAFGLVANSLAALLLPLLGRTTFGALLGLFFFYITFEFTIVSILPMMTEVMPSARATLMSFNVAALSLGRAIGAPLGPFLYRFGFPVVALGAVLFNFIALMALRRLAKSR</sequence>
<dbReference type="InterPro" id="IPR022324">
    <property type="entry name" value="Bacilysin_exporter_BacE_put"/>
</dbReference>
<dbReference type="InterPro" id="IPR050189">
    <property type="entry name" value="MFS_Efflux_Transporters"/>
</dbReference>
<feature type="transmembrane region" description="Helical" evidence="6">
    <location>
        <begin position="155"/>
        <end position="175"/>
    </location>
</feature>
<name>A0A8J6NLZ2_9CHLR</name>
<evidence type="ECO:0000256" key="5">
    <source>
        <dbReference type="ARBA" id="ARBA00023136"/>
    </source>
</evidence>
<dbReference type="PRINTS" id="PR01988">
    <property type="entry name" value="EXPORTERBACE"/>
</dbReference>
<dbReference type="AlphaFoldDB" id="A0A8J6NLZ2"/>
<feature type="transmembrane region" description="Helical" evidence="6">
    <location>
        <begin position="195"/>
        <end position="214"/>
    </location>
</feature>
<evidence type="ECO:0000256" key="3">
    <source>
        <dbReference type="ARBA" id="ARBA00022692"/>
    </source>
</evidence>
<dbReference type="PANTHER" id="PTHR43124">
    <property type="entry name" value="PURINE EFFLUX PUMP PBUE"/>
    <property type="match status" value="1"/>
</dbReference>
<feature type="domain" description="Major facilitator superfamily (MFS) profile" evidence="7">
    <location>
        <begin position="1"/>
        <end position="377"/>
    </location>
</feature>
<reference evidence="8 9" key="1">
    <citation type="submission" date="2020-08" db="EMBL/GenBank/DDBJ databases">
        <title>Bridging the membrane lipid divide: bacteria of the FCB group superphylum have the potential to synthesize archaeal ether lipids.</title>
        <authorList>
            <person name="Villanueva L."/>
            <person name="Von Meijenfeldt F.A.B."/>
            <person name="Westbye A.B."/>
            <person name="Yadav S."/>
            <person name="Hopmans E.C."/>
            <person name="Dutilh B.E."/>
            <person name="Sinninghe Damste J.S."/>
        </authorList>
    </citation>
    <scope>NUCLEOTIDE SEQUENCE [LARGE SCALE GENOMIC DNA]</scope>
    <source>
        <strain evidence="8">NIOZ-UU36</strain>
    </source>
</reference>
<accession>A0A8J6NLZ2</accession>
<evidence type="ECO:0000256" key="6">
    <source>
        <dbReference type="SAM" id="Phobius"/>
    </source>
</evidence>
<feature type="transmembrane region" description="Helical" evidence="6">
    <location>
        <begin position="292"/>
        <end position="311"/>
    </location>
</feature>
<dbReference type="GO" id="GO:0005886">
    <property type="term" value="C:plasma membrane"/>
    <property type="evidence" value="ECO:0007669"/>
    <property type="project" value="UniProtKB-SubCell"/>
</dbReference>
<keyword evidence="2" id="KW-1003">Cell membrane</keyword>
<dbReference type="SUPFAM" id="SSF103473">
    <property type="entry name" value="MFS general substrate transporter"/>
    <property type="match status" value="1"/>
</dbReference>
<dbReference type="Pfam" id="PF07690">
    <property type="entry name" value="MFS_1"/>
    <property type="match status" value="1"/>
</dbReference>
<organism evidence="8 9">
    <name type="scientific">Candidatus Desulfolinea nitratireducens</name>
    <dbReference type="NCBI Taxonomy" id="2841698"/>
    <lineage>
        <taxon>Bacteria</taxon>
        <taxon>Bacillati</taxon>
        <taxon>Chloroflexota</taxon>
        <taxon>Anaerolineae</taxon>
        <taxon>Anaerolineales</taxon>
        <taxon>Anaerolineales incertae sedis</taxon>
        <taxon>Candidatus Desulfolinea</taxon>
    </lineage>
</organism>
<dbReference type="PROSITE" id="PS50850">
    <property type="entry name" value="MFS"/>
    <property type="match status" value="1"/>
</dbReference>
<feature type="transmembrane region" description="Helical" evidence="6">
    <location>
        <begin position="125"/>
        <end position="149"/>
    </location>
</feature>
<feature type="transmembrane region" description="Helical" evidence="6">
    <location>
        <begin position="346"/>
        <end position="370"/>
    </location>
</feature>
<dbReference type="EMBL" id="JACNJN010000083">
    <property type="protein sequence ID" value="MBC8334899.1"/>
    <property type="molecule type" value="Genomic_DNA"/>
</dbReference>
<feature type="transmembrane region" description="Helical" evidence="6">
    <location>
        <begin position="323"/>
        <end position="340"/>
    </location>
</feature>
<evidence type="ECO:0000259" key="7">
    <source>
        <dbReference type="PROSITE" id="PS50850"/>
    </source>
</evidence>
<feature type="transmembrane region" description="Helical" evidence="6">
    <location>
        <begin position="234"/>
        <end position="255"/>
    </location>
</feature>
<gene>
    <name evidence="8" type="ORF">H8E29_06525</name>
</gene>
<dbReference type="PANTHER" id="PTHR43124:SF3">
    <property type="entry name" value="CHLORAMPHENICOL EFFLUX PUMP RV0191"/>
    <property type="match status" value="1"/>
</dbReference>
<dbReference type="InterPro" id="IPR020846">
    <property type="entry name" value="MFS_dom"/>
</dbReference>
<evidence type="ECO:0000313" key="8">
    <source>
        <dbReference type="EMBL" id="MBC8334899.1"/>
    </source>
</evidence>
<protein>
    <submittedName>
        <fullName evidence="8">MFS transporter</fullName>
    </submittedName>
</protein>
<evidence type="ECO:0000256" key="4">
    <source>
        <dbReference type="ARBA" id="ARBA00022989"/>
    </source>
</evidence>
<feature type="transmembrane region" description="Helical" evidence="6">
    <location>
        <begin position="91"/>
        <end position="113"/>
    </location>
</feature>
<dbReference type="Gene3D" id="1.20.1250.20">
    <property type="entry name" value="MFS general substrate transporter like domains"/>
    <property type="match status" value="1"/>
</dbReference>
<feature type="transmembrane region" description="Helical" evidence="6">
    <location>
        <begin position="267"/>
        <end position="286"/>
    </location>
</feature>
<evidence type="ECO:0000313" key="9">
    <source>
        <dbReference type="Proteomes" id="UP000614469"/>
    </source>
</evidence>
<keyword evidence="5 6" id="KW-0472">Membrane</keyword>
<comment type="caution">
    <text evidence="8">The sequence shown here is derived from an EMBL/GenBank/DDBJ whole genome shotgun (WGS) entry which is preliminary data.</text>
</comment>
<dbReference type="InterPro" id="IPR036259">
    <property type="entry name" value="MFS_trans_sf"/>
</dbReference>